<name>A0A7L4WNI0_9FLOR</name>
<dbReference type="Gene3D" id="3.60.15.10">
    <property type="entry name" value="Ribonuclease Z/Hydroxyacylglutathione hydrolase-like"/>
    <property type="match status" value="1"/>
</dbReference>
<accession>A0A7L4WNI0</accession>
<dbReference type="EMBL" id="MH898941">
    <property type="protein sequence ID" value="QFR99812.1"/>
    <property type="molecule type" value="Genomic_DNA"/>
</dbReference>
<dbReference type="PANTHER" id="PTHR46018:SF2">
    <property type="entry name" value="ZINC PHOSPHODIESTERASE ELAC PROTEIN 1"/>
    <property type="match status" value="1"/>
</dbReference>
<keyword evidence="1" id="KW-0934">Plastid</keyword>
<geneLocation type="chloroplast" evidence="1"/>
<dbReference type="SUPFAM" id="SSF56281">
    <property type="entry name" value="Metallo-hydrolase/oxidoreductase"/>
    <property type="match status" value="1"/>
</dbReference>
<protein>
    <submittedName>
        <fullName evidence="1">Ribonuclease Z</fullName>
    </submittedName>
</protein>
<gene>
    <name evidence="1" type="primary">rnz</name>
</gene>
<proteinExistence type="predicted"/>
<dbReference type="RefSeq" id="YP_009944518.1">
    <property type="nucleotide sequence ID" value="NC_051457.1"/>
</dbReference>
<evidence type="ECO:0000313" key="1">
    <source>
        <dbReference type="EMBL" id="QFR99812.1"/>
    </source>
</evidence>
<organism evidence="1">
    <name type="scientific">Osmundea sinicola</name>
    <dbReference type="NCBI Taxonomy" id="290685"/>
    <lineage>
        <taxon>Eukaryota</taxon>
        <taxon>Rhodophyta</taxon>
        <taxon>Florideophyceae</taxon>
        <taxon>Rhodymeniophycidae</taxon>
        <taxon>Ceramiales</taxon>
        <taxon>Rhodomelaceae</taxon>
        <taxon>Laurencieae</taxon>
        <taxon>Osmundea</taxon>
    </lineage>
</organism>
<reference evidence="1" key="1">
    <citation type="submission" date="2018-09" db="EMBL/GenBank/DDBJ databases">
        <title>Genomics and Phylogenetic analysis of three type specimens of Osmundea (Rhodomelaceae, Rhodophyta).</title>
        <authorList>
            <person name="Hughey J.R."/>
            <person name="Miller K.A."/>
        </authorList>
    </citation>
    <scope>NUCLEOTIDE SEQUENCE</scope>
</reference>
<dbReference type="PANTHER" id="PTHR46018">
    <property type="entry name" value="ZINC PHOSPHODIESTERASE ELAC PROTEIN 1"/>
    <property type="match status" value="1"/>
</dbReference>
<sequence>MLIKLSSFKDLWIFNCAEGCQFNVINQGLKINNIVKIIITNLHINNISGLLGLLSSLNLIGRTKSLHLYGPIDLKYYLDLGKKYSRTNFNYVVYLHVLKTGLIVNSYNCRIYALCSISLFEFVVIKSEQYGTFFLDKARSNYLVPGPLYGKLKKGMNLLLPDGFILNGIHLTSSNNIGFHLNCSINNFYRRKFVENALIVNVLLLL</sequence>
<dbReference type="GeneID" id="60234849"/>
<keyword evidence="1" id="KW-0150">Chloroplast</keyword>
<dbReference type="InterPro" id="IPR036866">
    <property type="entry name" value="RibonucZ/Hydroxyglut_hydro"/>
</dbReference>
<dbReference type="AlphaFoldDB" id="A0A7L4WNI0"/>
<dbReference type="GO" id="GO:0042781">
    <property type="term" value="F:3'-tRNA processing endoribonuclease activity"/>
    <property type="evidence" value="ECO:0007669"/>
    <property type="project" value="TreeGrafter"/>
</dbReference>